<reference evidence="4" key="1">
    <citation type="submission" date="2022-10" db="EMBL/GenBank/DDBJ databases">
        <authorList>
            <person name="Mo P."/>
        </authorList>
    </citation>
    <scope>NUCLEOTIDE SEQUENCE</scope>
    <source>
        <strain evidence="4">HUAS 13-4</strain>
    </source>
</reference>
<keyword evidence="4" id="KW-0255">Endonuclease</keyword>
<keyword evidence="2" id="KW-0812">Transmembrane</keyword>
<dbReference type="SUPFAM" id="SSF52980">
    <property type="entry name" value="Restriction endonuclease-like"/>
    <property type="match status" value="1"/>
</dbReference>
<keyword evidence="5" id="KW-1185">Reference proteome</keyword>
<gene>
    <name evidence="4" type="ORF">N8I84_38810</name>
</gene>
<dbReference type="PANTHER" id="PTHR30015">
    <property type="entry name" value="MRR RESTRICTION SYSTEM PROTEIN"/>
    <property type="match status" value="1"/>
</dbReference>
<name>A0ABY6EDY9_9ACTN</name>
<feature type="transmembrane region" description="Helical" evidence="2">
    <location>
        <begin position="21"/>
        <end position="40"/>
    </location>
</feature>
<dbReference type="GO" id="GO:0004519">
    <property type="term" value="F:endonuclease activity"/>
    <property type="evidence" value="ECO:0007669"/>
    <property type="project" value="UniProtKB-KW"/>
</dbReference>
<evidence type="ECO:0000256" key="1">
    <source>
        <dbReference type="SAM" id="MobiDB-lite"/>
    </source>
</evidence>
<dbReference type="Proteomes" id="UP001061298">
    <property type="component" value="Chromosome"/>
</dbReference>
<organism evidence="4 5">
    <name type="scientific">Streptomyces cynarae</name>
    <dbReference type="NCBI Taxonomy" id="2981134"/>
    <lineage>
        <taxon>Bacteria</taxon>
        <taxon>Bacillati</taxon>
        <taxon>Actinomycetota</taxon>
        <taxon>Actinomycetes</taxon>
        <taxon>Kitasatosporales</taxon>
        <taxon>Streptomycetaceae</taxon>
        <taxon>Streptomyces</taxon>
    </lineage>
</organism>
<keyword evidence="2" id="KW-0472">Membrane</keyword>
<feature type="region of interest" description="Disordered" evidence="1">
    <location>
        <begin position="99"/>
        <end position="121"/>
    </location>
</feature>
<protein>
    <submittedName>
        <fullName evidence="4">Restriction endonuclease</fullName>
    </submittedName>
</protein>
<accession>A0ABY6EDY9</accession>
<evidence type="ECO:0000313" key="5">
    <source>
        <dbReference type="Proteomes" id="UP001061298"/>
    </source>
</evidence>
<evidence type="ECO:0000256" key="2">
    <source>
        <dbReference type="SAM" id="Phobius"/>
    </source>
</evidence>
<dbReference type="InterPro" id="IPR007560">
    <property type="entry name" value="Restrct_endonuc_IV_Mrr"/>
</dbReference>
<proteinExistence type="predicted"/>
<feature type="domain" description="Restriction endonuclease type IV Mrr" evidence="3">
    <location>
        <begin position="162"/>
        <end position="274"/>
    </location>
</feature>
<dbReference type="InterPro" id="IPR052906">
    <property type="entry name" value="Type_IV_Methyl-Rstrct_Enzyme"/>
</dbReference>
<feature type="transmembrane region" description="Helical" evidence="2">
    <location>
        <begin position="52"/>
        <end position="68"/>
    </location>
</feature>
<evidence type="ECO:0000259" key="3">
    <source>
        <dbReference type="Pfam" id="PF04471"/>
    </source>
</evidence>
<dbReference type="Pfam" id="PF04471">
    <property type="entry name" value="Mrr_cat"/>
    <property type="match status" value="1"/>
</dbReference>
<keyword evidence="4" id="KW-0540">Nuclease</keyword>
<dbReference type="InterPro" id="IPR011856">
    <property type="entry name" value="tRNA_endonuc-like_dom_sf"/>
</dbReference>
<keyword evidence="4" id="KW-0378">Hydrolase</keyword>
<feature type="region of interest" description="Disordered" evidence="1">
    <location>
        <begin position="274"/>
        <end position="335"/>
    </location>
</feature>
<evidence type="ECO:0000313" key="4">
    <source>
        <dbReference type="EMBL" id="UXY23996.1"/>
    </source>
</evidence>
<dbReference type="EMBL" id="CP106793">
    <property type="protein sequence ID" value="UXY23996.1"/>
    <property type="molecule type" value="Genomic_DNA"/>
</dbReference>
<dbReference type="RefSeq" id="WP_263234230.1">
    <property type="nucleotide sequence ID" value="NZ_CP106793.1"/>
</dbReference>
<dbReference type="Gene3D" id="3.40.1350.10">
    <property type="match status" value="1"/>
</dbReference>
<dbReference type="InterPro" id="IPR011335">
    <property type="entry name" value="Restrct_endonuc-II-like"/>
</dbReference>
<dbReference type="PANTHER" id="PTHR30015:SF6">
    <property type="entry name" value="SLL1429 PROTEIN"/>
    <property type="match status" value="1"/>
</dbReference>
<keyword evidence="2" id="KW-1133">Transmembrane helix</keyword>
<sequence>MATPVRRRRPVNPRRAFDLRYTALFFGLLAAVVSLVGLTARTAISVAEQRPTWAAVLGVLVLTAALLLRRRRRHPVSVARTARKATAALDEATRTALDVLDHDPSPGEAPAASDTADGPLVIPAGRTDPHETPAVSRNAEEAVTLTPDVATVRPTTGPVDLEALGPDEFEQATAALCERDGCTEVEVVGGAGDLGADVVATAPDGRRVVIQCKRYGDTNRVGSQDLQRFGGTCFTVHGADVAIVVTTSGFTAPALEYAEQCGIVCWDGEDLQAWSDGTGPEPWRPRTPKPTYADPQSGSDRQPLYAPATTGSGSPTCPSRRCRAPFHRAGPPSTG</sequence>